<dbReference type="OrthoDB" id="1913496at2759"/>
<dbReference type="InterPro" id="IPR000504">
    <property type="entry name" value="RRM_dom"/>
</dbReference>
<proteinExistence type="predicted"/>
<dbReference type="InterPro" id="IPR035979">
    <property type="entry name" value="RBD_domain_sf"/>
</dbReference>
<dbReference type="PANTHER" id="PTHR36309">
    <property type="entry name" value="RNA-BINDING (RRM/RBD/RNP MOTIFS) FAMILY PROTEIN"/>
    <property type="match status" value="1"/>
</dbReference>
<feature type="domain" description="RRM" evidence="2">
    <location>
        <begin position="18"/>
        <end position="101"/>
    </location>
</feature>
<dbReference type="SUPFAM" id="SSF54928">
    <property type="entry name" value="RNA-binding domain, RBD"/>
    <property type="match status" value="1"/>
</dbReference>
<evidence type="ECO:0000256" key="1">
    <source>
        <dbReference type="PROSITE-ProRule" id="PRU00176"/>
    </source>
</evidence>
<comment type="caution">
    <text evidence="3">The sequence shown here is derived from an EMBL/GenBank/DDBJ whole genome shotgun (WGS) entry which is preliminary data.</text>
</comment>
<evidence type="ECO:0000259" key="2">
    <source>
        <dbReference type="PROSITE" id="PS50102"/>
    </source>
</evidence>
<organism evidence="3 4">
    <name type="scientific">Thalictrum thalictroides</name>
    <name type="common">Rue-anemone</name>
    <name type="synonym">Anemone thalictroides</name>
    <dbReference type="NCBI Taxonomy" id="46969"/>
    <lineage>
        <taxon>Eukaryota</taxon>
        <taxon>Viridiplantae</taxon>
        <taxon>Streptophyta</taxon>
        <taxon>Embryophyta</taxon>
        <taxon>Tracheophyta</taxon>
        <taxon>Spermatophyta</taxon>
        <taxon>Magnoliopsida</taxon>
        <taxon>Ranunculales</taxon>
        <taxon>Ranunculaceae</taxon>
        <taxon>Thalictroideae</taxon>
        <taxon>Thalictrum</taxon>
    </lineage>
</organism>
<sequence>MVTQAEKEYMDFQEKVKRTVYVYDLSPKVTKPVLKTAFGQFGNVTNIHFIPNYTDLRNIPQSALVEMETAKQAECIIAELTEYAFMMSGMPRPVRVSAAQAEMFADHPAKPGRRIQCQWVDPNDPDFEQAKKLKELAKKHRAEASFLLQAQLEEQENLAKQQGETLRVNYKKYELIDNLISDSTLSRIAGRMKLRLTDD</sequence>
<dbReference type="InterPro" id="IPR053316">
    <property type="entry name" value="Epigenetic_reg_gene_expr"/>
</dbReference>
<name>A0A7J6WM74_THATH</name>
<dbReference type="Proteomes" id="UP000554482">
    <property type="component" value="Unassembled WGS sequence"/>
</dbReference>
<dbReference type="PROSITE" id="PS50102">
    <property type="entry name" value="RRM"/>
    <property type="match status" value="1"/>
</dbReference>
<evidence type="ECO:0000313" key="3">
    <source>
        <dbReference type="EMBL" id="KAF5198047.1"/>
    </source>
</evidence>
<dbReference type="Gene3D" id="3.30.70.330">
    <property type="match status" value="1"/>
</dbReference>
<dbReference type="PANTHER" id="PTHR36309:SF1">
    <property type="entry name" value="RNA-BINDING (RRM_RBD_RNP MOTIFS) FAMILY PROTEIN"/>
    <property type="match status" value="1"/>
</dbReference>
<keyword evidence="4" id="KW-1185">Reference proteome</keyword>
<dbReference type="AlphaFoldDB" id="A0A7J6WM74"/>
<keyword evidence="1" id="KW-0694">RNA-binding</keyword>
<reference evidence="3 4" key="1">
    <citation type="submission" date="2020-06" db="EMBL/GenBank/DDBJ databases">
        <title>Transcriptomic and genomic resources for Thalictrum thalictroides and T. hernandezii: Facilitating candidate gene discovery in an emerging model plant lineage.</title>
        <authorList>
            <person name="Arias T."/>
            <person name="Riano-Pachon D.M."/>
            <person name="Di Stilio V.S."/>
        </authorList>
    </citation>
    <scope>NUCLEOTIDE SEQUENCE [LARGE SCALE GENOMIC DNA]</scope>
    <source>
        <strain evidence="4">cv. WT478/WT964</strain>
        <tissue evidence="3">Leaves</tissue>
    </source>
</reference>
<gene>
    <name evidence="3" type="ORF">FRX31_012366</name>
</gene>
<dbReference type="SMART" id="SM00360">
    <property type="entry name" value="RRM"/>
    <property type="match status" value="1"/>
</dbReference>
<evidence type="ECO:0000313" key="4">
    <source>
        <dbReference type="Proteomes" id="UP000554482"/>
    </source>
</evidence>
<accession>A0A7J6WM74</accession>
<dbReference type="EMBL" id="JABWDY010013817">
    <property type="protein sequence ID" value="KAF5198047.1"/>
    <property type="molecule type" value="Genomic_DNA"/>
</dbReference>
<protein>
    <submittedName>
        <fullName evidence="3">RNA-binding (RRM/RBD/RNP motifs) family protein</fullName>
    </submittedName>
</protein>
<dbReference type="InterPro" id="IPR012677">
    <property type="entry name" value="Nucleotide-bd_a/b_plait_sf"/>
</dbReference>
<dbReference type="Pfam" id="PF00076">
    <property type="entry name" value="RRM_1"/>
    <property type="match status" value="1"/>
</dbReference>
<dbReference type="GO" id="GO:0003723">
    <property type="term" value="F:RNA binding"/>
    <property type="evidence" value="ECO:0007669"/>
    <property type="project" value="UniProtKB-UniRule"/>
</dbReference>
<dbReference type="CDD" id="cd00590">
    <property type="entry name" value="RRM_SF"/>
    <property type="match status" value="1"/>
</dbReference>